<dbReference type="AlphaFoldDB" id="A0AAD7FT29"/>
<accession>A0AAD7FT29</accession>
<feature type="signal peptide" evidence="2">
    <location>
        <begin position="1"/>
        <end position="27"/>
    </location>
</feature>
<evidence type="ECO:0000313" key="3">
    <source>
        <dbReference type="EMBL" id="KAJ7636614.1"/>
    </source>
</evidence>
<keyword evidence="2" id="KW-0732">Signal</keyword>
<keyword evidence="4" id="KW-1185">Reference proteome</keyword>
<organism evidence="3 4">
    <name type="scientific">Roridomyces roridus</name>
    <dbReference type="NCBI Taxonomy" id="1738132"/>
    <lineage>
        <taxon>Eukaryota</taxon>
        <taxon>Fungi</taxon>
        <taxon>Dikarya</taxon>
        <taxon>Basidiomycota</taxon>
        <taxon>Agaricomycotina</taxon>
        <taxon>Agaricomycetes</taxon>
        <taxon>Agaricomycetidae</taxon>
        <taxon>Agaricales</taxon>
        <taxon>Marasmiineae</taxon>
        <taxon>Mycenaceae</taxon>
        <taxon>Roridomyces</taxon>
    </lineage>
</organism>
<gene>
    <name evidence="3" type="ORF">FB45DRAFT_906952</name>
</gene>
<protein>
    <recommendedName>
        <fullName evidence="5">Secreted protein</fullName>
    </recommendedName>
</protein>
<evidence type="ECO:0008006" key="5">
    <source>
        <dbReference type="Google" id="ProtNLM"/>
    </source>
</evidence>
<comment type="caution">
    <text evidence="3">The sequence shown here is derived from an EMBL/GenBank/DDBJ whole genome shotgun (WGS) entry which is preliminary data.</text>
</comment>
<proteinExistence type="predicted"/>
<feature type="region of interest" description="Disordered" evidence="1">
    <location>
        <begin position="79"/>
        <end position="107"/>
    </location>
</feature>
<feature type="compositionally biased region" description="Basic and acidic residues" evidence="1">
    <location>
        <begin position="93"/>
        <end position="107"/>
    </location>
</feature>
<dbReference type="EMBL" id="JARKIF010000006">
    <property type="protein sequence ID" value="KAJ7636614.1"/>
    <property type="molecule type" value="Genomic_DNA"/>
</dbReference>
<feature type="chain" id="PRO_5042208988" description="Secreted protein" evidence="2">
    <location>
        <begin position="28"/>
        <end position="107"/>
    </location>
</feature>
<name>A0AAD7FT29_9AGAR</name>
<evidence type="ECO:0000256" key="2">
    <source>
        <dbReference type="SAM" id="SignalP"/>
    </source>
</evidence>
<reference evidence="3" key="1">
    <citation type="submission" date="2023-03" db="EMBL/GenBank/DDBJ databases">
        <title>Massive genome expansion in bonnet fungi (Mycena s.s.) driven by repeated elements and novel gene families across ecological guilds.</title>
        <authorList>
            <consortium name="Lawrence Berkeley National Laboratory"/>
            <person name="Harder C.B."/>
            <person name="Miyauchi S."/>
            <person name="Viragh M."/>
            <person name="Kuo A."/>
            <person name="Thoen E."/>
            <person name="Andreopoulos B."/>
            <person name="Lu D."/>
            <person name="Skrede I."/>
            <person name="Drula E."/>
            <person name="Henrissat B."/>
            <person name="Morin E."/>
            <person name="Kohler A."/>
            <person name="Barry K."/>
            <person name="LaButti K."/>
            <person name="Morin E."/>
            <person name="Salamov A."/>
            <person name="Lipzen A."/>
            <person name="Mereny Z."/>
            <person name="Hegedus B."/>
            <person name="Baldrian P."/>
            <person name="Stursova M."/>
            <person name="Weitz H."/>
            <person name="Taylor A."/>
            <person name="Grigoriev I.V."/>
            <person name="Nagy L.G."/>
            <person name="Martin F."/>
            <person name="Kauserud H."/>
        </authorList>
    </citation>
    <scope>NUCLEOTIDE SEQUENCE</scope>
    <source>
        <strain evidence="3">9284</strain>
    </source>
</reference>
<dbReference type="Proteomes" id="UP001221142">
    <property type="component" value="Unassembled WGS sequence"/>
</dbReference>
<sequence>MPPAPQLIKSTGRVPLLLCLVFAHHAAAPSPFLRNPRLITRALTNSSLRCLSKFRQVPVSLVRASVSCTTRRKMSGIDHSTRSSLFGSHLPTHRHDGTRGRDAGRVY</sequence>
<evidence type="ECO:0000313" key="4">
    <source>
        <dbReference type="Proteomes" id="UP001221142"/>
    </source>
</evidence>
<evidence type="ECO:0000256" key="1">
    <source>
        <dbReference type="SAM" id="MobiDB-lite"/>
    </source>
</evidence>